<dbReference type="EMBL" id="BORT01000001">
    <property type="protein sequence ID" value="GIO45346.1"/>
    <property type="molecule type" value="Genomic_DNA"/>
</dbReference>
<dbReference type="PANTHER" id="PTHR14136">
    <property type="entry name" value="BTB_POZ DOMAIN-CONTAINING PROTEIN KCTD9"/>
    <property type="match status" value="1"/>
</dbReference>
<keyword evidence="2" id="KW-1185">Reference proteome</keyword>
<accession>A0A919Y742</accession>
<dbReference type="PANTHER" id="PTHR14136:SF17">
    <property type="entry name" value="BTB_POZ DOMAIN-CONTAINING PROTEIN KCTD9"/>
    <property type="match status" value="1"/>
</dbReference>
<gene>
    <name evidence="1" type="ORF">J34TS1_01110</name>
</gene>
<dbReference type="Gene3D" id="2.160.20.80">
    <property type="entry name" value="E3 ubiquitin-protein ligase SopA"/>
    <property type="match status" value="1"/>
</dbReference>
<comment type="caution">
    <text evidence="1">The sequence shown here is derived from an EMBL/GenBank/DDBJ whole genome shotgun (WGS) entry which is preliminary data.</text>
</comment>
<reference evidence="1 2" key="1">
    <citation type="submission" date="2021-03" db="EMBL/GenBank/DDBJ databases">
        <title>Antimicrobial resistance genes in bacteria isolated from Japanese honey, and their potential for conferring macrolide and lincosamide resistance in the American foulbrood pathogen Paenibacillus larvae.</title>
        <authorList>
            <person name="Okamoto M."/>
            <person name="Kumagai M."/>
            <person name="Kanamori H."/>
            <person name="Takamatsu D."/>
        </authorList>
    </citation>
    <scope>NUCLEOTIDE SEQUENCE [LARGE SCALE GENOMIC DNA]</scope>
    <source>
        <strain evidence="1 2">J34TS1</strain>
    </source>
</reference>
<evidence type="ECO:0000313" key="1">
    <source>
        <dbReference type="EMBL" id="GIO45346.1"/>
    </source>
</evidence>
<organism evidence="1 2">
    <name type="scientific">Paenibacillus azoreducens</name>
    <dbReference type="NCBI Taxonomy" id="116718"/>
    <lineage>
        <taxon>Bacteria</taxon>
        <taxon>Bacillati</taxon>
        <taxon>Bacillota</taxon>
        <taxon>Bacilli</taxon>
        <taxon>Bacillales</taxon>
        <taxon>Paenibacillaceae</taxon>
        <taxon>Paenibacillus</taxon>
    </lineage>
</organism>
<dbReference type="AlphaFoldDB" id="A0A919Y742"/>
<dbReference type="RefSeq" id="WP_212976555.1">
    <property type="nucleotide sequence ID" value="NZ_AP025343.1"/>
</dbReference>
<dbReference type="SUPFAM" id="SSF141571">
    <property type="entry name" value="Pentapeptide repeat-like"/>
    <property type="match status" value="1"/>
</dbReference>
<protein>
    <recommendedName>
        <fullName evidence="3">Pentapeptide repeat-containing protein</fullName>
    </recommendedName>
</protein>
<evidence type="ECO:0008006" key="3">
    <source>
        <dbReference type="Google" id="ProtNLM"/>
    </source>
</evidence>
<evidence type="ECO:0000313" key="2">
    <source>
        <dbReference type="Proteomes" id="UP000682811"/>
    </source>
</evidence>
<dbReference type="InterPro" id="IPR001646">
    <property type="entry name" value="5peptide_repeat"/>
</dbReference>
<dbReference type="InterPro" id="IPR051082">
    <property type="entry name" value="Pentapeptide-BTB/POZ_domain"/>
</dbReference>
<proteinExistence type="predicted"/>
<name>A0A919Y742_9BACL</name>
<dbReference type="Proteomes" id="UP000682811">
    <property type="component" value="Unassembled WGS sequence"/>
</dbReference>
<sequence length="286" mass="31844">MSKTENNTNLFNRAELRADCERCFGLCCVALPYSASADFAFDKDGGQPCKHLKPDFRCGVHDSLRGRGMRGCTVYDCFGAGQKVSQVTYGGRDWRQDPDNARQMFDVFPIMWQLHELLWYLTEARSLEPAHPIHDELQTALEETIRLTRLDPESIFGVDMWTYRANVNVLLLKTSELVRENGRRKRKGQTGRKNIPDRGADLIGAKLKGADLRYQSLRGAYLIAADLRGADLRGADLIGADMRDADLSGADLTGSLFLSQAQINAAKGNAATKLPSSLVRPLHWPA</sequence>
<dbReference type="Pfam" id="PF00805">
    <property type="entry name" value="Pentapeptide"/>
    <property type="match status" value="1"/>
</dbReference>